<organism evidence="3 4">
    <name type="scientific">Chitinophaga eiseniae</name>
    <dbReference type="NCBI Taxonomy" id="634771"/>
    <lineage>
        <taxon>Bacteria</taxon>
        <taxon>Pseudomonadati</taxon>
        <taxon>Bacteroidota</taxon>
        <taxon>Chitinophagia</taxon>
        <taxon>Chitinophagales</taxon>
        <taxon>Chitinophagaceae</taxon>
        <taxon>Chitinophaga</taxon>
    </lineage>
</organism>
<dbReference type="EMBL" id="FUWZ01000003">
    <property type="protein sequence ID" value="SKA32370.1"/>
    <property type="molecule type" value="Genomic_DNA"/>
</dbReference>
<dbReference type="Pfam" id="PF07584">
    <property type="entry name" value="BatA"/>
    <property type="match status" value="1"/>
</dbReference>
<dbReference type="RefSeq" id="WP_078670981.1">
    <property type="nucleotide sequence ID" value="NZ_FUWZ01000003.1"/>
</dbReference>
<reference evidence="4" key="1">
    <citation type="submission" date="2017-02" db="EMBL/GenBank/DDBJ databases">
        <authorList>
            <person name="Varghese N."/>
            <person name="Submissions S."/>
        </authorList>
    </citation>
    <scope>NUCLEOTIDE SEQUENCE [LARGE SCALE GENOMIC DNA]</scope>
    <source>
        <strain evidence="4">DSM 22224</strain>
    </source>
</reference>
<gene>
    <name evidence="3" type="ORF">SAMN04488128_103652</name>
</gene>
<evidence type="ECO:0000256" key="1">
    <source>
        <dbReference type="SAM" id="Phobius"/>
    </source>
</evidence>
<protein>
    <submittedName>
        <fullName evidence="3">N-terminal double-transmembrane domain-containing protein</fullName>
    </submittedName>
</protein>
<dbReference type="OrthoDB" id="890881at2"/>
<evidence type="ECO:0000313" key="3">
    <source>
        <dbReference type="EMBL" id="SKA32370.1"/>
    </source>
</evidence>
<keyword evidence="1" id="KW-1133">Transmembrane helix</keyword>
<proteinExistence type="predicted"/>
<dbReference type="Proteomes" id="UP000190367">
    <property type="component" value="Unassembled WGS sequence"/>
</dbReference>
<dbReference type="STRING" id="634771.SAMN04488128_103652"/>
<evidence type="ECO:0000313" key="4">
    <source>
        <dbReference type="Proteomes" id="UP000190367"/>
    </source>
</evidence>
<sequence>MLHLLQPIWMTLAAGIAVPVFIHLWHRRPGKVLRISSIQLLSAASVRHARSWRVSDWWLLLLRCLLIILLALLLSQPVWRQPLTTRTVKGWVIAEQTAYPAFRTQIDSLLRQGFQLHTPDTGFARLHRPDDIPPDTAGVTYWQLLQALSLKVPADLPVYLFTGNRLARFSGPMPAVALTLHWQTMTPPDSVSNWNDYTYLADNDSLRIRQGRSTPSGTTFSVFDTLPGAANTITLQYTIYTDKYQEDARYLAAALKAVQQYTHRKINLLTVKQVSAIPASQDCLWWLSDSPLPAGINAGRTIRYAAGTPQSIAATIGGTNIRVFQRLPVEDTTGAAWPDSYGNPLLAKDQLYTHFNPAWNELPWSGELPEKLLELLYPAAADKQHDRRSIDTRQLVLPARAVAVKPVVIPQQETPLEKITWTALLLVFCAERYLSFKTKSANE</sequence>
<keyword evidence="1" id="KW-0472">Membrane</keyword>
<evidence type="ECO:0000259" key="2">
    <source>
        <dbReference type="Pfam" id="PF07584"/>
    </source>
</evidence>
<dbReference type="AlphaFoldDB" id="A0A1T4SVR8"/>
<accession>A0A1T4SVR8</accession>
<feature type="transmembrane region" description="Helical" evidence="1">
    <location>
        <begin position="6"/>
        <end position="25"/>
    </location>
</feature>
<keyword evidence="4" id="KW-1185">Reference proteome</keyword>
<name>A0A1T4SVR8_9BACT</name>
<feature type="transmembrane region" description="Helical" evidence="1">
    <location>
        <begin position="57"/>
        <end position="79"/>
    </location>
</feature>
<dbReference type="InterPro" id="IPR024163">
    <property type="entry name" value="Aerotolerance_reg_N"/>
</dbReference>
<feature type="domain" description="Aerotolerance regulator N-terminal" evidence="2">
    <location>
        <begin position="1"/>
        <end position="77"/>
    </location>
</feature>
<dbReference type="InterPro" id="IPR011933">
    <property type="entry name" value="Double_TM_dom"/>
</dbReference>
<keyword evidence="1 3" id="KW-0812">Transmembrane</keyword>
<dbReference type="NCBIfam" id="TIGR02226">
    <property type="entry name" value="two_anch"/>
    <property type="match status" value="1"/>
</dbReference>